<dbReference type="Proteomes" id="UP000196125">
    <property type="component" value="Unassembled WGS sequence"/>
</dbReference>
<gene>
    <name evidence="2" type="ORF">VIM7927_00217</name>
</gene>
<dbReference type="InterPro" id="IPR000073">
    <property type="entry name" value="AB_hydrolase_1"/>
</dbReference>
<reference evidence="2 3" key="1">
    <citation type="submission" date="2017-05" db="EMBL/GenBank/DDBJ databases">
        <authorList>
            <person name="Song R."/>
            <person name="Chenine A.L."/>
            <person name="Ruprecht R.M."/>
        </authorList>
    </citation>
    <scope>NUCLEOTIDE SEQUENCE [LARGE SCALE GENOMIC DNA]</scope>
    <source>
        <strain evidence="2 3">CECT 7927</strain>
    </source>
</reference>
<dbReference type="AlphaFoldDB" id="A0A1Y6IMV7"/>
<dbReference type="EMBL" id="FXXI01000001">
    <property type="protein sequence ID" value="SMR98995.1"/>
    <property type="molecule type" value="Genomic_DNA"/>
</dbReference>
<evidence type="ECO:0000259" key="1">
    <source>
        <dbReference type="Pfam" id="PF12697"/>
    </source>
</evidence>
<proteinExistence type="predicted"/>
<evidence type="ECO:0000313" key="2">
    <source>
        <dbReference type="EMBL" id="SMR98995.1"/>
    </source>
</evidence>
<organism evidence="2 3">
    <name type="scientific">Vibrio mangrovi</name>
    <dbReference type="NCBI Taxonomy" id="474394"/>
    <lineage>
        <taxon>Bacteria</taxon>
        <taxon>Pseudomonadati</taxon>
        <taxon>Pseudomonadota</taxon>
        <taxon>Gammaproteobacteria</taxon>
        <taxon>Vibrionales</taxon>
        <taxon>Vibrionaceae</taxon>
        <taxon>Vibrio</taxon>
    </lineage>
</organism>
<feature type="domain" description="AB hydrolase-1" evidence="1">
    <location>
        <begin position="35"/>
        <end position="272"/>
    </location>
</feature>
<dbReference type="SUPFAM" id="SSF53474">
    <property type="entry name" value="alpha/beta-Hydrolases"/>
    <property type="match status" value="1"/>
</dbReference>
<name>A0A1Y6IMV7_9VIBR</name>
<sequence length="285" mass="31152">MLSGVVCRLLVSLCKFGLKGKDLVNYIQKGSGDYLVLVHGALTDSSMWLPHIQYLASDFDVIAVSLRHFEQPDEGGFGLNTHAADLAKLLSDLPENKPINIVGWSYGADVVLNMLVSEPLPLSSVFLYEPGYPGCLAEKDMEIWQQDANMMFGSVFAHYSAGNLELAVESLIDGSGNHPGYFAAQEPAVKALQLAKAYTLAHQLNQQEQPAIEPSAVTEISTPMVVGYGAETRDIFRLVAKSTAQLAKIADIEVISGENHMLPQEKPELFSALVKRIFKRDEQSV</sequence>
<dbReference type="GO" id="GO:0016787">
    <property type="term" value="F:hydrolase activity"/>
    <property type="evidence" value="ECO:0007669"/>
    <property type="project" value="UniProtKB-KW"/>
</dbReference>
<accession>A0A1Y6IMV7</accession>
<keyword evidence="2" id="KW-0378">Hydrolase</keyword>
<evidence type="ECO:0000313" key="3">
    <source>
        <dbReference type="Proteomes" id="UP000196125"/>
    </source>
</evidence>
<dbReference type="Pfam" id="PF12697">
    <property type="entry name" value="Abhydrolase_6"/>
    <property type="match status" value="1"/>
</dbReference>
<dbReference type="InterPro" id="IPR050266">
    <property type="entry name" value="AB_hydrolase_sf"/>
</dbReference>
<dbReference type="Gene3D" id="3.40.50.1820">
    <property type="entry name" value="alpha/beta hydrolase"/>
    <property type="match status" value="1"/>
</dbReference>
<dbReference type="InterPro" id="IPR029058">
    <property type="entry name" value="AB_hydrolase_fold"/>
</dbReference>
<protein>
    <submittedName>
        <fullName evidence="2">Alpha/beta hydrolase family protein</fullName>
    </submittedName>
</protein>
<dbReference type="PANTHER" id="PTHR43798">
    <property type="entry name" value="MONOACYLGLYCEROL LIPASE"/>
    <property type="match status" value="1"/>
</dbReference>